<evidence type="ECO:0000313" key="2">
    <source>
        <dbReference type="EMBL" id="CAD8313650.1"/>
    </source>
</evidence>
<evidence type="ECO:0000256" key="1">
    <source>
        <dbReference type="SAM" id="SignalP"/>
    </source>
</evidence>
<name>A0A7R9W5F8_9STRA</name>
<reference evidence="2" key="1">
    <citation type="submission" date="2021-01" db="EMBL/GenBank/DDBJ databases">
        <authorList>
            <person name="Corre E."/>
            <person name="Pelletier E."/>
            <person name="Niang G."/>
            <person name="Scheremetjew M."/>
            <person name="Finn R."/>
            <person name="Kale V."/>
            <person name="Holt S."/>
            <person name="Cochrane G."/>
            <person name="Meng A."/>
            <person name="Brown T."/>
            <person name="Cohen L."/>
        </authorList>
    </citation>
    <scope>NUCLEOTIDE SEQUENCE</scope>
    <source>
        <strain evidence="2">CCMP147</strain>
    </source>
</reference>
<feature type="chain" id="PRO_5031443683" evidence="1">
    <location>
        <begin position="29"/>
        <end position="286"/>
    </location>
</feature>
<feature type="signal peptide" evidence="1">
    <location>
        <begin position="1"/>
        <end position="28"/>
    </location>
</feature>
<proteinExistence type="predicted"/>
<dbReference type="AlphaFoldDB" id="A0A7R9W5F8"/>
<gene>
    <name evidence="2" type="ORF">TDUB1175_LOCUS12439</name>
</gene>
<organism evidence="2">
    <name type="scientific">Pseudictyota dubia</name>
    <dbReference type="NCBI Taxonomy" id="2749911"/>
    <lineage>
        <taxon>Eukaryota</taxon>
        <taxon>Sar</taxon>
        <taxon>Stramenopiles</taxon>
        <taxon>Ochrophyta</taxon>
        <taxon>Bacillariophyta</taxon>
        <taxon>Mediophyceae</taxon>
        <taxon>Biddulphiophycidae</taxon>
        <taxon>Eupodiscales</taxon>
        <taxon>Odontellaceae</taxon>
        <taxon>Pseudictyota</taxon>
    </lineage>
</organism>
<protein>
    <submittedName>
        <fullName evidence="2">Uncharacterized protein</fullName>
    </submittedName>
</protein>
<accession>A0A7R9W5F8</accession>
<sequence>MVQLARSVLASTAAAALFLLLASSPVGADETATNGGGDNIMATTNGDAATTNGDGNGTATTTAAPASVASCDICGGRGGRDVVESEARDLKFIPAVAQYGTALGFDTCDKFVTNVDTLVGLLADEKVATGILNLDAAIEPETSCRNFQKLGVYCGCAPATPTPCSVCKPGEGELINPNAEVVGTAMEELVQYRPTCGFFEEMYTRNVAEGTEDCEWDREEAEDYCVCSGSAAVTTTTAAPVTTVATTAAPDGAGTMSPAAALNLGKTSLPMEAAAAAFGAALFAAL</sequence>
<keyword evidence="1" id="KW-0732">Signal</keyword>
<dbReference type="EMBL" id="HBED01025110">
    <property type="protein sequence ID" value="CAD8313650.1"/>
    <property type="molecule type" value="Transcribed_RNA"/>
</dbReference>